<keyword evidence="2" id="KW-1185">Reference proteome</keyword>
<dbReference type="Proteomes" id="UP001500751">
    <property type="component" value="Unassembled WGS sequence"/>
</dbReference>
<organism evidence="1 2">
    <name type="scientific">Catenulispora yoronensis</name>
    <dbReference type="NCBI Taxonomy" id="450799"/>
    <lineage>
        <taxon>Bacteria</taxon>
        <taxon>Bacillati</taxon>
        <taxon>Actinomycetota</taxon>
        <taxon>Actinomycetes</taxon>
        <taxon>Catenulisporales</taxon>
        <taxon>Catenulisporaceae</taxon>
        <taxon>Catenulispora</taxon>
    </lineage>
</organism>
<accession>A0ABN2TLW2</accession>
<evidence type="ECO:0000313" key="2">
    <source>
        <dbReference type="Proteomes" id="UP001500751"/>
    </source>
</evidence>
<proteinExistence type="predicted"/>
<reference evidence="1 2" key="1">
    <citation type="journal article" date="2019" name="Int. J. Syst. Evol. Microbiol.">
        <title>The Global Catalogue of Microorganisms (GCM) 10K type strain sequencing project: providing services to taxonomists for standard genome sequencing and annotation.</title>
        <authorList>
            <consortium name="The Broad Institute Genomics Platform"/>
            <consortium name="The Broad Institute Genome Sequencing Center for Infectious Disease"/>
            <person name="Wu L."/>
            <person name="Ma J."/>
        </authorList>
    </citation>
    <scope>NUCLEOTIDE SEQUENCE [LARGE SCALE GENOMIC DNA]</scope>
    <source>
        <strain evidence="1 2">JCM 16014</strain>
    </source>
</reference>
<sequence>MSGTLVLDDATLATIATTLKNAATRMQALGQSLRGLDADAVGADPLIEALHKMQEALGGRLGLLAVSLNELAAKTTEVGTTFHAADHQLATVGGPHRELP</sequence>
<comment type="caution">
    <text evidence="1">The sequence shown here is derived from an EMBL/GenBank/DDBJ whole genome shotgun (WGS) entry which is preliminary data.</text>
</comment>
<name>A0ABN2TLW2_9ACTN</name>
<gene>
    <name evidence="1" type="ORF">GCM10009839_05930</name>
</gene>
<evidence type="ECO:0000313" key="1">
    <source>
        <dbReference type="EMBL" id="GAA2013860.1"/>
    </source>
</evidence>
<dbReference type="RefSeq" id="WP_344663893.1">
    <property type="nucleotide sequence ID" value="NZ_BAAAQN010000002.1"/>
</dbReference>
<protein>
    <submittedName>
        <fullName evidence="1">Uncharacterized protein</fullName>
    </submittedName>
</protein>
<dbReference type="EMBL" id="BAAAQN010000002">
    <property type="protein sequence ID" value="GAA2013860.1"/>
    <property type="molecule type" value="Genomic_DNA"/>
</dbReference>